<dbReference type="PANTHER" id="PTHR31154">
    <property type="entry name" value="MEMBRANE TRANSPORTER PROTEIN"/>
    <property type="match status" value="1"/>
</dbReference>
<dbReference type="Proteomes" id="UP000230423">
    <property type="component" value="Unassembled WGS sequence"/>
</dbReference>
<proteinExistence type="predicted"/>
<name>A0A2G9UX52_TELCI</name>
<evidence type="ECO:0000313" key="3">
    <source>
        <dbReference type="Proteomes" id="UP000230423"/>
    </source>
</evidence>
<keyword evidence="1" id="KW-0472">Membrane</keyword>
<evidence type="ECO:0000313" key="2">
    <source>
        <dbReference type="EMBL" id="PIO74821.1"/>
    </source>
</evidence>
<reference evidence="2 3" key="1">
    <citation type="submission" date="2015-09" db="EMBL/GenBank/DDBJ databases">
        <title>Draft genome of the parasitic nematode Teladorsagia circumcincta isolate WARC Sus (inbred).</title>
        <authorList>
            <person name="Mitreva M."/>
        </authorList>
    </citation>
    <scope>NUCLEOTIDE SEQUENCE [LARGE SCALE GENOMIC DNA]</scope>
    <source>
        <strain evidence="2 3">S</strain>
    </source>
</reference>
<keyword evidence="1" id="KW-0812">Transmembrane</keyword>
<organism evidence="2 3">
    <name type="scientific">Teladorsagia circumcincta</name>
    <name type="common">Brown stomach worm</name>
    <name type="synonym">Ostertagia circumcincta</name>
    <dbReference type="NCBI Taxonomy" id="45464"/>
    <lineage>
        <taxon>Eukaryota</taxon>
        <taxon>Metazoa</taxon>
        <taxon>Ecdysozoa</taxon>
        <taxon>Nematoda</taxon>
        <taxon>Chromadorea</taxon>
        <taxon>Rhabditida</taxon>
        <taxon>Rhabditina</taxon>
        <taxon>Rhabditomorpha</taxon>
        <taxon>Strongyloidea</taxon>
        <taxon>Trichostrongylidae</taxon>
        <taxon>Teladorsagia</taxon>
    </lineage>
</organism>
<feature type="transmembrane region" description="Helical" evidence="1">
    <location>
        <begin position="27"/>
        <end position="46"/>
    </location>
</feature>
<feature type="transmembrane region" description="Helical" evidence="1">
    <location>
        <begin position="53"/>
        <end position="72"/>
    </location>
</feature>
<sequence>MMGLNSMVGMYCRAVWYANVSELTIEYLKVTIPVAVTMAPVGSFLGSHFHRQVLACFIYILEALSLIGFLITGPSMPLMLFGAGIIVISFFFFYIVSKFGEMLMINKEARTDHTA</sequence>
<keyword evidence="3" id="KW-1185">Reference proteome</keyword>
<dbReference type="OrthoDB" id="5861123at2759"/>
<keyword evidence="1" id="KW-1133">Transmembrane helix</keyword>
<dbReference type="EMBL" id="KZ345216">
    <property type="protein sequence ID" value="PIO74821.1"/>
    <property type="molecule type" value="Genomic_DNA"/>
</dbReference>
<accession>A0A2G9UX52</accession>
<dbReference type="AlphaFoldDB" id="A0A2G9UX52"/>
<evidence type="ECO:0000256" key="1">
    <source>
        <dbReference type="SAM" id="Phobius"/>
    </source>
</evidence>
<feature type="transmembrane region" description="Helical" evidence="1">
    <location>
        <begin position="78"/>
        <end position="97"/>
    </location>
</feature>
<protein>
    <submittedName>
        <fullName evidence="2">Uncharacterized protein</fullName>
    </submittedName>
</protein>
<dbReference type="PANTHER" id="PTHR31154:SF4">
    <property type="entry name" value="MEMBRANE TRANSPORTER PROTEIN"/>
    <property type="match status" value="1"/>
</dbReference>
<gene>
    <name evidence="2" type="ORF">TELCIR_03157</name>
</gene>